<dbReference type="Proteomes" id="UP000650081">
    <property type="component" value="Unassembled WGS sequence"/>
</dbReference>
<sequence>MDSRLSSKKSPLSFLQAFLEVFNIFGFNEKRPEFLRRTDAEALAQDWRAVGGDLRRAMRDTK</sequence>
<dbReference type="EMBL" id="JACSIT010000139">
    <property type="protein sequence ID" value="MBC6995545.1"/>
    <property type="molecule type" value="Genomic_DNA"/>
</dbReference>
<dbReference type="RefSeq" id="WP_187467578.1">
    <property type="nucleotide sequence ID" value="NZ_JACSIT010000139.1"/>
</dbReference>
<accession>A0A923T8E8</accession>
<proteinExistence type="predicted"/>
<protein>
    <submittedName>
        <fullName evidence="1">Uncharacterized protein</fullName>
    </submittedName>
</protein>
<gene>
    <name evidence="1" type="ORF">H9S92_15355</name>
</gene>
<dbReference type="AlphaFoldDB" id="A0A923T8E8"/>
<evidence type="ECO:0000313" key="1">
    <source>
        <dbReference type="EMBL" id="MBC6995545.1"/>
    </source>
</evidence>
<comment type="caution">
    <text evidence="1">The sequence shown here is derived from an EMBL/GenBank/DDBJ whole genome shotgun (WGS) entry which is preliminary data.</text>
</comment>
<organism evidence="1 2">
    <name type="scientific">Neolewinella lacunae</name>
    <dbReference type="NCBI Taxonomy" id="1517758"/>
    <lineage>
        <taxon>Bacteria</taxon>
        <taxon>Pseudomonadati</taxon>
        <taxon>Bacteroidota</taxon>
        <taxon>Saprospiria</taxon>
        <taxon>Saprospirales</taxon>
        <taxon>Lewinellaceae</taxon>
        <taxon>Neolewinella</taxon>
    </lineage>
</organism>
<name>A0A923T8E8_9BACT</name>
<keyword evidence="2" id="KW-1185">Reference proteome</keyword>
<reference evidence="1" key="1">
    <citation type="submission" date="2020-08" db="EMBL/GenBank/DDBJ databases">
        <title>Lewinella bacteria from marine environments.</title>
        <authorList>
            <person name="Zhong Y."/>
        </authorList>
    </citation>
    <scope>NUCLEOTIDE SEQUENCE</scope>
    <source>
        <strain evidence="1">KCTC 42187</strain>
    </source>
</reference>
<evidence type="ECO:0000313" key="2">
    <source>
        <dbReference type="Proteomes" id="UP000650081"/>
    </source>
</evidence>